<protein>
    <submittedName>
        <fullName evidence="10">Protein BIG GRAIN 1-like B</fullName>
    </submittedName>
</protein>
<feature type="region of interest" description="Disordered" evidence="8">
    <location>
        <begin position="93"/>
        <end position="184"/>
    </location>
</feature>
<dbReference type="eggNOG" id="ENOG502QWFY">
    <property type="taxonomic scope" value="Eukaryota"/>
</dbReference>
<keyword evidence="7" id="KW-0927">Auxin signaling pathway</keyword>
<feature type="region of interest" description="Disordered" evidence="8">
    <location>
        <begin position="221"/>
        <end position="246"/>
    </location>
</feature>
<evidence type="ECO:0000313" key="9">
    <source>
        <dbReference type="Proteomes" id="UP000087171"/>
    </source>
</evidence>
<evidence type="ECO:0000256" key="2">
    <source>
        <dbReference type="ARBA" id="ARBA00004236"/>
    </source>
</evidence>
<keyword evidence="5" id="KW-1003">Cell membrane</keyword>
<dbReference type="PaxDb" id="3827-XP_004510437.1"/>
<evidence type="ECO:0000256" key="6">
    <source>
        <dbReference type="ARBA" id="ARBA00023136"/>
    </source>
</evidence>
<evidence type="ECO:0000256" key="3">
    <source>
        <dbReference type="ARBA" id="ARBA00010067"/>
    </source>
</evidence>
<evidence type="ECO:0000313" key="10">
    <source>
        <dbReference type="RefSeq" id="XP_004510437.1"/>
    </source>
</evidence>
<dbReference type="PANTHER" id="PTHR33541:SF28">
    <property type="entry name" value="PROTEIN BIG GRAIN 1-LIKE A"/>
    <property type="match status" value="1"/>
</dbReference>
<proteinExistence type="inferred from homology"/>
<comment type="subcellular location">
    <subcellularLocation>
        <location evidence="2">Cell membrane</location>
    </subcellularLocation>
</comment>
<feature type="compositionally biased region" description="Polar residues" evidence="8">
    <location>
        <begin position="147"/>
        <end position="156"/>
    </location>
</feature>
<keyword evidence="4" id="KW-0813">Transport</keyword>
<evidence type="ECO:0000256" key="7">
    <source>
        <dbReference type="ARBA" id="ARBA00023294"/>
    </source>
</evidence>
<keyword evidence="6" id="KW-0472">Membrane</keyword>
<evidence type="ECO:0000256" key="4">
    <source>
        <dbReference type="ARBA" id="ARBA00022448"/>
    </source>
</evidence>
<dbReference type="GeneID" id="101498802"/>
<dbReference type="GO" id="GO:0009734">
    <property type="term" value="P:auxin-activated signaling pathway"/>
    <property type="evidence" value="ECO:0007669"/>
    <property type="project" value="UniProtKB-KW"/>
</dbReference>
<evidence type="ECO:0000256" key="8">
    <source>
        <dbReference type="SAM" id="MobiDB-lite"/>
    </source>
</evidence>
<dbReference type="OrthoDB" id="680041at2759"/>
<reference evidence="9" key="1">
    <citation type="journal article" date="2013" name="Nat. Biotechnol.">
        <title>Draft genome sequence of chickpea (Cicer arietinum) provides a resource for trait improvement.</title>
        <authorList>
            <person name="Varshney R.K."/>
            <person name="Song C."/>
            <person name="Saxena R.K."/>
            <person name="Azam S."/>
            <person name="Yu S."/>
            <person name="Sharpe A.G."/>
            <person name="Cannon S."/>
            <person name="Baek J."/>
            <person name="Rosen B.D."/>
            <person name="Tar'an B."/>
            <person name="Millan T."/>
            <person name="Zhang X."/>
            <person name="Ramsay L.D."/>
            <person name="Iwata A."/>
            <person name="Wang Y."/>
            <person name="Nelson W."/>
            <person name="Farmer A.D."/>
            <person name="Gaur P.M."/>
            <person name="Soderlund C."/>
            <person name="Penmetsa R.V."/>
            <person name="Xu C."/>
            <person name="Bharti A.K."/>
            <person name="He W."/>
            <person name="Winter P."/>
            <person name="Zhao S."/>
            <person name="Hane J.K."/>
            <person name="Carrasquilla-Garcia N."/>
            <person name="Condie J.A."/>
            <person name="Upadhyaya H.D."/>
            <person name="Luo M.C."/>
            <person name="Thudi M."/>
            <person name="Gowda C.L."/>
            <person name="Singh N.P."/>
            <person name="Lichtenzveig J."/>
            <person name="Gali K.K."/>
            <person name="Rubio J."/>
            <person name="Nadarajan N."/>
            <person name="Dolezel J."/>
            <person name="Bansal K.C."/>
            <person name="Xu X."/>
            <person name="Edwards D."/>
            <person name="Zhang G."/>
            <person name="Kahl G."/>
            <person name="Gil J."/>
            <person name="Singh K.B."/>
            <person name="Datta S.K."/>
            <person name="Jackson S.A."/>
            <person name="Wang J."/>
            <person name="Cook D.R."/>
        </authorList>
    </citation>
    <scope>NUCLEOTIDE SEQUENCE [LARGE SCALE GENOMIC DNA]</scope>
    <source>
        <strain evidence="9">cv. CDC Frontier</strain>
    </source>
</reference>
<name>A0A1S2YV80_CICAR</name>
<organism evidence="9 10">
    <name type="scientific">Cicer arietinum</name>
    <name type="common">Chickpea</name>
    <name type="synonym">Garbanzo</name>
    <dbReference type="NCBI Taxonomy" id="3827"/>
    <lineage>
        <taxon>Eukaryota</taxon>
        <taxon>Viridiplantae</taxon>
        <taxon>Streptophyta</taxon>
        <taxon>Embryophyta</taxon>
        <taxon>Tracheophyta</taxon>
        <taxon>Spermatophyta</taxon>
        <taxon>Magnoliopsida</taxon>
        <taxon>eudicotyledons</taxon>
        <taxon>Gunneridae</taxon>
        <taxon>Pentapetalae</taxon>
        <taxon>rosids</taxon>
        <taxon>fabids</taxon>
        <taxon>Fabales</taxon>
        <taxon>Fabaceae</taxon>
        <taxon>Papilionoideae</taxon>
        <taxon>50 kb inversion clade</taxon>
        <taxon>NPAAA clade</taxon>
        <taxon>Hologalegina</taxon>
        <taxon>IRL clade</taxon>
        <taxon>Cicereae</taxon>
        <taxon>Cicer</taxon>
    </lineage>
</organism>
<comment type="similarity">
    <text evidence="3">Belongs to the BIG GRAIN 1 (BG1) plant protein family.</text>
</comment>
<keyword evidence="9" id="KW-1185">Reference proteome</keyword>
<dbReference type="Proteomes" id="UP000087171">
    <property type="component" value="Chromosome Ca7"/>
</dbReference>
<gene>
    <name evidence="10" type="primary">LOC101498802</name>
</gene>
<reference evidence="10" key="2">
    <citation type="submission" date="2025-08" db="UniProtKB">
        <authorList>
            <consortium name="RefSeq"/>
        </authorList>
    </citation>
    <scope>IDENTIFICATION</scope>
    <source>
        <tissue evidence="10">Etiolated seedlings</tissue>
    </source>
</reference>
<dbReference type="AlphaFoldDB" id="A0A1S2YV80"/>
<dbReference type="GO" id="GO:0005886">
    <property type="term" value="C:plasma membrane"/>
    <property type="evidence" value="ECO:0007669"/>
    <property type="project" value="UniProtKB-SubCell"/>
</dbReference>
<feature type="region of interest" description="Disordered" evidence="8">
    <location>
        <begin position="1"/>
        <end position="24"/>
    </location>
</feature>
<sequence length="424" mass="47813">MEKWDKPSRDNRKQHQRENPSFSSTLLDVIYRSIDEGHHHKTEEKEEKLMFYKETTTMRNQKCVEAEKPNFRRTKKVENWMEKKGVEKVVMGRKSLTEFETRTRSNNSKTLSMHSSSSSSESSSAGGFSSSDSESFYGLQKPKPIRTSVSEKTTNIDGVPFHHSYNKNHSVQTQKPKNENGFGKTKSKALRILYGDLKKSKQPISPGARLASFLNSLFTSSGNTKKSKVTSSSSSSTTTTTKTTTNSVLEAMHDSKSTQASTCSSVSSFSRSCLSKTPSSRSGAKRSVRFCPVSVIVDEDCRPCGHKNLHEGEKGLVANNSSIYDGKRRSEELRLHVMQESRRVEELARDLLKNYQKKNGMDFNMQFENEEDDDDDDGASCSSSDLFELDNLSVIGIERYREELPVYETTHFNPSRGIANGFIM</sequence>
<dbReference type="KEGG" id="cam:101498802"/>
<evidence type="ECO:0000256" key="5">
    <source>
        <dbReference type="ARBA" id="ARBA00022475"/>
    </source>
</evidence>
<feature type="compositionally biased region" description="Low complexity" evidence="8">
    <location>
        <begin position="105"/>
        <end position="135"/>
    </location>
</feature>
<dbReference type="InterPro" id="IPR039621">
    <property type="entry name" value="BG1-like"/>
</dbReference>
<accession>A0A1S2YV80</accession>
<dbReference type="PANTHER" id="PTHR33541">
    <property type="entry name" value="PROTEIN BIG GRAIN 1-LIKE A-RELATED"/>
    <property type="match status" value="1"/>
</dbReference>
<comment type="function">
    <text evidence="1">Involved in auxin transport. Regulator of the auxin signaling pathway.</text>
</comment>
<dbReference type="RefSeq" id="XP_004510437.1">
    <property type="nucleotide sequence ID" value="XM_004510380.3"/>
</dbReference>
<dbReference type="STRING" id="3827.A0A1S2YV80"/>
<evidence type="ECO:0000256" key="1">
    <source>
        <dbReference type="ARBA" id="ARBA00002281"/>
    </source>
</evidence>
<feature type="compositionally biased region" description="Basic and acidic residues" evidence="8">
    <location>
        <begin position="1"/>
        <end position="18"/>
    </location>
</feature>